<evidence type="ECO:0000313" key="4">
    <source>
        <dbReference type="Proteomes" id="UP000198555"/>
    </source>
</evidence>
<feature type="domain" description="Secretion system C-terminal sorting" evidence="2">
    <location>
        <begin position="728"/>
        <end position="795"/>
    </location>
</feature>
<dbReference type="EMBL" id="FNWX01000019">
    <property type="protein sequence ID" value="SEH67681.1"/>
    <property type="molecule type" value="Genomic_DNA"/>
</dbReference>
<dbReference type="NCBIfam" id="NF038128">
    <property type="entry name" value="choice_anch_J"/>
    <property type="match status" value="1"/>
</dbReference>
<keyword evidence="1" id="KW-0732">Signal</keyword>
<gene>
    <name evidence="3" type="ORF">SAMN05421793_11953</name>
</gene>
<reference evidence="4" key="1">
    <citation type="submission" date="2016-10" db="EMBL/GenBank/DDBJ databases">
        <authorList>
            <person name="Varghese N."/>
            <person name="Submissions S."/>
        </authorList>
    </citation>
    <scope>NUCLEOTIDE SEQUENCE [LARGE SCALE GENOMIC DNA]</scope>
    <source>
        <strain evidence="4">DSM 19326</strain>
    </source>
</reference>
<dbReference type="GO" id="GO:0005509">
    <property type="term" value="F:calcium ion binding"/>
    <property type="evidence" value="ECO:0007669"/>
    <property type="project" value="InterPro"/>
</dbReference>
<name>A0A1H6K424_9FLAO</name>
<dbReference type="NCBIfam" id="TIGR04183">
    <property type="entry name" value="Por_Secre_tail"/>
    <property type="match status" value="1"/>
</dbReference>
<dbReference type="Gene3D" id="2.60.40.10">
    <property type="entry name" value="Immunoglobulins"/>
    <property type="match status" value="1"/>
</dbReference>
<dbReference type="SUPFAM" id="SSF49313">
    <property type="entry name" value="Cadherin-like"/>
    <property type="match status" value="1"/>
</dbReference>
<dbReference type="Gene3D" id="2.60.40.740">
    <property type="match status" value="1"/>
</dbReference>
<dbReference type="STRING" id="420404.SAMN05421793_11953"/>
<evidence type="ECO:0000256" key="1">
    <source>
        <dbReference type="ARBA" id="ARBA00022729"/>
    </source>
</evidence>
<dbReference type="AlphaFoldDB" id="A0A1H6K424"/>
<organism evidence="3 4">
    <name type="scientific">Epilithonimonas hominis</name>
    <dbReference type="NCBI Taxonomy" id="420404"/>
    <lineage>
        <taxon>Bacteria</taxon>
        <taxon>Pseudomonadati</taxon>
        <taxon>Bacteroidota</taxon>
        <taxon>Flavobacteriia</taxon>
        <taxon>Flavobacteriales</taxon>
        <taxon>Weeksellaceae</taxon>
        <taxon>Chryseobacterium group</taxon>
        <taxon>Epilithonimonas</taxon>
    </lineage>
</organism>
<dbReference type="Pfam" id="PF13573">
    <property type="entry name" value="SprB"/>
    <property type="match status" value="2"/>
</dbReference>
<dbReference type="Pfam" id="PF18962">
    <property type="entry name" value="Por_Secre_tail"/>
    <property type="match status" value="1"/>
</dbReference>
<keyword evidence="4" id="KW-1185">Reference proteome</keyword>
<dbReference type="Pfam" id="PF05345">
    <property type="entry name" value="He_PIG"/>
    <property type="match status" value="1"/>
</dbReference>
<proteinExistence type="predicted"/>
<dbReference type="Proteomes" id="UP000198555">
    <property type="component" value="Unassembled WGS sequence"/>
</dbReference>
<dbReference type="InterPro" id="IPR013783">
    <property type="entry name" value="Ig-like_fold"/>
</dbReference>
<dbReference type="InterPro" id="IPR015919">
    <property type="entry name" value="Cadherin-like_sf"/>
</dbReference>
<dbReference type="InterPro" id="IPR026444">
    <property type="entry name" value="Secre_tail"/>
</dbReference>
<protein>
    <submittedName>
        <fullName evidence="3">Por secretion system C-terminal sorting domain-containing protein</fullName>
    </submittedName>
</protein>
<dbReference type="GO" id="GO:0016020">
    <property type="term" value="C:membrane"/>
    <property type="evidence" value="ECO:0007669"/>
    <property type="project" value="InterPro"/>
</dbReference>
<accession>A0A1H6K424</accession>
<dbReference type="Gene3D" id="2.60.120.200">
    <property type="match status" value="1"/>
</dbReference>
<sequence length="797" mass="82930">MIYMRNFYRKIAILVIMLWTKLIFAQSYTQNFDDITTLAGDGWVIQNNSTPVGSLGWFQGTATTATPTPGPFNSYNGATNSYIAANFNSTGNTGTISNWLITPNRTLRNGDVFTFYTRKPTINAGQTDYPDRLEVRMSTNGASTNVGAGATAVGDFTTLLLSINPTLVANIYPQVWTQYTITVSGLPAPTSGRIAFRYFVTGAGALGTNSDYIGIDNVVYTPYVCPAFTMTTGGALTGGVTGVAYSTTLSQTGALGSPNFAIMGGSLPPGLSLSSSGTISGTPTATGTFVFMARVSDASGCSASQIYSITVGCPTNPITMADFPILCSNGSVYTLIGASPTGGTYSGTGVSGGKFDPAAGTQIITYNYTDPYGCTHFSSKIITVNPELNITTQPLASTICAGSNTTFTAVASNATGYQWQVNTGSGFTNITNSPIYSGATTSSLTVTGATANMTGYVYRAVISGSTGCSPKNSNSVALTVSSVSGSITKTDISCNGGSNGSIFLTPSGGVLPYTFEWNDGVKTQNRTGLAPGAYTVTIKDVNGCTGVTSVTIAEPTALVATAGTITNVACNGSATGSATVNVTGGAGNYTYAWNTTPIQTGMTATGLAAGTYIVSVMDGNGCGITHGFTITEPQAVTAPTGASTQTFDAGDTLSVLVVNGQNIKWYSTAADASNHVNALPMSTIIVNNTTYYATQTVGGCESNASLPVRAWSEVLNVSDLNGKDKIQIYPNPVKETMYFNGDVKISKVVIMSIDGKRVFEKSLNGERKLNVHTLIQGVYLIKIFTENDVQTIKFIKN</sequence>
<dbReference type="InterPro" id="IPR025667">
    <property type="entry name" value="SprB_repeat"/>
</dbReference>
<evidence type="ECO:0000313" key="3">
    <source>
        <dbReference type="EMBL" id="SEH67681.1"/>
    </source>
</evidence>
<evidence type="ECO:0000259" key="2">
    <source>
        <dbReference type="Pfam" id="PF18962"/>
    </source>
</evidence>